<keyword evidence="7" id="KW-1185">Reference proteome</keyword>
<dbReference type="SMART" id="SM00116">
    <property type="entry name" value="CBS"/>
    <property type="match status" value="2"/>
</dbReference>
<name>A0A368T151_9ACTN</name>
<accession>A0A368T151</accession>
<organism evidence="6 7">
    <name type="scientific">Marinitenerispora sediminis</name>
    <dbReference type="NCBI Taxonomy" id="1931232"/>
    <lineage>
        <taxon>Bacteria</taxon>
        <taxon>Bacillati</taxon>
        <taxon>Actinomycetota</taxon>
        <taxon>Actinomycetes</taxon>
        <taxon>Streptosporangiales</taxon>
        <taxon>Nocardiopsidaceae</taxon>
        <taxon>Marinitenerispora</taxon>
    </lineage>
</organism>
<dbReference type="InterPro" id="IPR046342">
    <property type="entry name" value="CBS_dom_sf"/>
</dbReference>
<evidence type="ECO:0000256" key="3">
    <source>
        <dbReference type="SAM" id="MobiDB-lite"/>
    </source>
</evidence>
<dbReference type="Pfam" id="PF04972">
    <property type="entry name" value="BON"/>
    <property type="match status" value="1"/>
</dbReference>
<feature type="domain" description="CBS" evidence="5">
    <location>
        <begin position="83"/>
        <end position="139"/>
    </location>
</feature>
<evidence type="ECO:0000259" key="5">
    <source>
        <dbReference type="PROSITE" id="PS51371"/>
    </source>
</evidence>
<protein>
    <recommendedName>
        <fullName evidence="8">CBS domain-containing protein</fullName>
    </recommendedName>
</protein>
<dbReference type="PANTHER" id="PTHR43080">
    <property type="entry name" value="CBS DOMAIN-CONTAINING PROTEIN CBSX3, MITOCHONDRIAL"/>
    <property type="match status" value="1"/>
</dbReference>
<dbReference type="PROSITE" id="PS50914">
    <property type="entry name" value="BON"/>
    <property type="match status" value="1"/>
</dbReference>
<evidence type="ECO:0000256" key="1">
    <source>
        <dbReference type="ARBA" id="ARBA00023122"/>
    </source>
</evidence>
<proteinExistence type="predicted"/>
<dbReference type="EMBL" id="QEIN01000197">
    <property type="protein sequence ID" value="RCV53286.1"/>
    <property type="molecule type" value="Genomic_DNA"/>
</dbReference>
<dbReference type="Gene3D" id="3.30.1340.30">
    <property type="match status" value="1"/>
</dbReference>
<feature type="compositionally biased region" description="Basic and acidic residues" evidence="3">
    <location>
        <begin position="222"/>
        <end position="237"/>
    </location>
</feature>
<dbReference type="OrthoDB" id="3626971at2"/>
<evidence type="ECO:0000259" key="4">
    <source>
        <dbReference type="PROSITE" id="PS50914"/>
    </source>
</evidence>
<dbReference type="Gene3D" id="3.10.580.10">
    <property type="entry name" value="CBS-domain"/>
    <property type="match status" value="1"/>
</dbReference>
<evidence type="ECO:0008006" key="8">
    <source>
        <dbReference type="Google" id="ProtNLM"/>
    </source>
</evidence>
<comment type="caution">
    <text evidence="6">The sequence shown here is derived from an EMBL/GenBank/DDBJ whole genome shotgun (WGS) entry which is preliminary data.</text>
</comment>
<evidence type="ECO:0000313" key="6">
    <source>
        <dbReference type="EMBL" id="RCV53286.1"/>
    </source>
</evidence>
<reference evidence="6 7" key="1">
    <citation type="submission" date="2018-04" db="EMBL/GenBank/DDBJ databases">
        <title>Novel actinobacteria from marine sediment.</title>
        <authorList>
            <person name="Ng Z.Y."/>
            <person name="Tan G.Y.A."/>
        </authorList>
    </citation>
    <scope>NUCLEOTIDE SEQUENCE [LARGE SCALE GENOMIC DNA]</scope>
    <source>
        <strain evidence="6 7">TPS81</strain>
    </source>
</reference>
<dbReference type="InterPro" id="IPR051257">
    <property type="entry name" value="Diverse_CBS-Domain"/>
</dbReference>
<dbReference type="PANTHER" id="PTHR43080:SF29">
    <property type="entry name" value="OS02G0818000 PROTEIN"/>
    <property type="match status" value="1"/>
</dbReference>
<sequence length="237" mass="25753">MSTSVVAVSVEAGFTEIAAVLRREGVNALPVVDADRRVLGMVSAVDLVVKLADPDPEEGGVFEEYRSRAERRKCRAAVARELMTSPAVTTAAEASARDAAELMRRHRVGRLPVVDAEDRLLGIVSRLDLLAVYTVPDAVLRDRVRRELAGGDYPPSGVEVAVHGGEVFLDGRVPRRSDILRLAHAVRAVEGVVGVRCRLDHDHDDLAFPAPPAEGDLGPSSRARDYGIVEPRRETRR</sequence>
<feature type="region of interest" description="Disordered" evidence="3">
    <location>
        <begin position="208"/>
        <end position="237"/>
    </location>
</feature>
<feature type="domain" description="CBS" evidence="5">
    <location>
        <begin position="1"/>
        <end position="57"/>
    </location>
</feature>
<dbReference type="InterPro" id="IPR007055">
    <property type="entry name" value="BON_dom"/>
</dbReference>
<feature type="domain" description="BON" evidence="4">
    <location>
        <begin position="136"/>
        <end position="203"/>
    </location>
</feature>
<dbReference type="PIRSF" id="PIRSF036990">
    <property type="entry name" value="UCP036990_CBS_BON"/>
    <property type="match status" value="1"/>
</dbReference>
<dbReference type="PROSITE" id="PS51371">
    <property type="entry name" value="CBS"/>
    <property type="match status" value="2"/>
</dbReference>
<dbReference type="SUPFAM" id="SSF54631">
    <property type="entry name" value="CBS-domain pair"/>
    <property type="match status" value="1"/>
</dbReference>
<dbReference type="Pfam" id="PF00571">
    <property type="entry name" value="CBS"/>
    <property type="match status" value="2"/>
</dbReference>
<evidence type="ECO:0000313" key="7">
    <source>
        <dbReference type="Proteomes" id="UP000253318"/>
    </source>
</evidence>
<keyword evidence="1 2" id="KW-0129">CBS domain</keyword>
<dbReference type="InterPro" id="IPR017080">
    <property type="entry name" value="UCP036990_CBS_BON"/>
</dbReference>
<gene>
    <name evidence="6" type="ORF">DEF24_20875</name>
</gene>
<dbReference type="Proteomes" id="UP000253318">
    <property type="component" value="Unassembled WGS sequence"/>
</dbReference>
<dbReference type="AlphaFoldDB" id="A0A368T151"/>
<evidence type="ECO:0000256" key="2">
    <source>
        <dbReference type="PROSITE-ProRule" id="PRU00703"/>
    </source>
</evidence>
<dbReference type="InterPro" id="IPR000644">
    <property type="entry name" value="CBS_dom"/>
</dbReference>